<dbReference type="EMBL" id="FNBG01000015">
    <property type="protein sequence ID" value="SDF68784.1"/>
    <property type="molecule type" value="Genomic_DNA"/>
</dbReference>
<reference evidence="1 2" key="1">
    <citation type="submission" date="2016-10" db="EMBL/GenBank/DDBJ databases">
        <authorList>
            <person name="de Groot N.N."/>
        </authorList>
    </citation>
    <scope>NUCLEOTIDE SEQUENCE [LARGE SCALE GENOMIC DNA]</scope>
    <source>
        <strain evidence="1 2">DSM 28129</strain>
    </source>
</reference>
<dbReference type="STRING" id="670482.SAMN04488542_11514"/>
<dbReference type="RefSeq" id="WP_091231211.1">
    <property type="nucleotide sequence ID" value="NZ_FNBG01000015.1"/>
</dbReference>
<sequence length="131" mass="14939">MAKFDPLLPKTTTYWKVDGIFFIKHTNFFVTMEEAYAIGELLKEAHRDKETDAIVIDNREAKGAWTQEVNKVWIEVAMEVSNEIPKKVATLTSDVVAAMQINRLSRSNGTDKMSKAFCSDFDESVRAFLKE</sequence>
<dbReference type="Proteomes" id="UP000198972">
    <property type="component" value="Unassembled WGS sequence"/>
</dbReference>
<organism evidence="1 2">
    <name type="scientific">Fontibacillus panacisegetis</name>
    <dbReference type="NCBI Taxonomy" id="670482"/>
    <lineage>
        <taxon>Bacteria</taxon>
        <taxon>Bacillati</taxon>
        <taxon>Bacillota</taxon>
        <taxon>Bacilli</taxon>
        <taxon>Bacillales</taxon>
        <taxon>Paenibacillaceae</taxon>
        <taxon>Fontibacillus</taxon>
    </lineage>
</organism>
<name>A0A1G7N458_9BACL</name>
<proteinExistence type="predicted"/>
<dbReference type="AlphaFoldDB" id="A0A1G7N458"/>
<evidence type="ECO:0000313" key="1">
    <source>
        <dbReference type="EMBL" id="SDF68784.1"/>
    </source>
</evidence>
<accession>A0A1G7N458</accession>
<keyword evidence="2" id="KW-1185">Reference proteome</keyword>
<gene>
    <name evidence="1" type="ORF">SAMN04488542_11514</name>
</gene>
<evidence type="ECO:0000313" key="2">
    <source>
        <dbReference type="Proteomes" id="UP000198972"/>
    </source>
</evidence>
<protein>
    <submittedName>
        <fullName evidence="1">Uncharacterized protein</fullName>
    </submittedName>
</protein>
<dbReference type="OrthoDB" id="2631336at2"/>